<accession>A0A3G4ZSP9</accession>
<gene>
    <name evidence="1" type="ORF">Terrestrivirus7_22</name>
</gene>
<dbReference type="GO" id="GO:0016301">
    <property type="term" value="F:kinase activity"/>
    <property type="evidence" value="ECO:0007669"/>
    <property type="project" value="UniProtKB-KW"/>
</dbReference>
<keyword evidence="1" id="KW-0808">Transferase</keyword>
<evidence type="ECO:0000313" key="1">
    <source>
        <dbReference type="EMBL" id="AYV76469.1"/>
    </source>
</evidence>
<keyword evidence="1" id="KW-0418">Kinase</keyword>
<proteinExistence type="predicted"/>
<sequence length="197" mass="22798">MNKYKIIGITGRKFNGKDTIANYLRDAYGYRQIAFAGPLKEICGKLFGFTNEQLHGNLKETPDPTWFGLTPRQVLQFVGTNMFRDHMSELNDNFGNDFWLLCARKTMEKIFKEDETAKFVISDVRFPNEVEMIKQMGGVVLRVSRPSLNDNKNVDTHISELLIDELDVDCDVINNATKEELYNKIHNLFYEKMVICI</sequence>
<dbReference type="InterPro" id="IPR027417">
    <property type="entry name" value="P-loop_NTPase"/>
</dbReference>
<protein>
    <submittedName>
        <fullName evidence="1">Deoxynucleoside monophosphate kinase</fullName>
    </submittedName>
</protein>
<organism evidence="1">
    <name type="scientific">Terrestrivirus sp</name>
    <dbReference type="NCBI Taxonomy" id="2487775"/>
    <lineage>
        <taxon>Viruses</taxon>
        <taxon>Varidnaviria</taxon>
        <taxon>Bamfordvirae</taxon>
        <taxon>Nucleocytoviricota</taxon>
        <taxon>Megaviricetes</taxon>
        <taxon>Imitervirales</taxon>
        <taxon>Mimiviridae</taxon>
        <taxon>Klosneuvirinae</taxon>
    </lineage>
</organism>
<dbReference type="Gene3D" id="3.40.50.300">
    <property type="entry name" value="P-loop containing nucleotide triphosphate hydrolases"/>
    <property type="match status" value="1"/>
</dbReference>
<reference evidence="1" key="1">
    <citation type="submission" date="2018-10" db="EMBL/GenBank/DDBJ databases">
        <title>Hidden diversity of soil giant viruses.</title>
        <authorList>
            <person name="Schulz F."/>
            <person name="Alteio L."/>
            <person name="Goudeau D."/>
            <person name="Ryan E.M."/>
            <person name="Malmstrom R.R."/>
            <person name="Blanchard J."/>
            <person name="Woyke T."/>
        </authorList>
    </citation>
    <scope>NUCLEOTIDE SEQUENCE</scope>
    <source>
        <strain evidence="1">TEV1</strain>
    </source>
</reference>
<dbReference type="EMBL" id="MK071985">
    <property type="protein sequence ID" value="AYV76469.1"/>
    <property type="molecule type" value="Genomic_DNA"/>
</dbReference>
<dbReference type="SUPFAM" id="SSF52540">
    <property type="entry name" value="P-loop containing nucleoside triphosphate hydrolases"/>
    <property type="match status" value="1"/>
</dbReference>
<dbReference type="Pfam" id="PF21448">
    <property type="entry name" value="DNMK"/>
    <property type="match status" value="1"/>
</dbReference>
<name>A0A3G4ZSP9_9VIRU</name>
<dbReference type="InterPro" id="IPR048444">
    <property type="entry name" value="DNMK"/>
</dbReference>